<protein>
    <submittedName>
        <fullName evidence="3">Uncharacterized protein</fullName>
    </submittedName>
</protein>
<evidence type="ECO:0000313" key="4">
    <source>
        <dbReference type="Proteomes" id="UP001301152"/>
    </source>
</evidence>
<proteinExistence type="predicted"/>
<dbReference type="Proteomes" id="UP001301152">
    <property type="component" value="Unassembled WGS sequence"/>
</dbReference>
<organism evidence="3 4">
    <name type="scientific">Acetobacter thailandicus</name>
    <dbReference type="NCBI Taxonomy" id="1502842"/>
    <lineage>
        <taxon>Bacteria</taxon>
        <taxon>Pseudomonadati</taxon>
        <taxon>Pseudomonadota</taxon>
        <taxon>Alphaproteobacteria</taxon>
        <taxon>Acetobacterales</taxon>
        <taxon>Acetobacteraceae</taxon>
        <taxon>Acetobacter</taxon>
    </lineage>
</organism>
<feature type="chain" id="PRO_5046429154" evidence="2">
    <location>
        <begin position="16"/>
        <end position="55"/>
    </location>
</feature>
<keyword evidence="4" id="KW-1185">Reference proteome</keyword>
<gene>
    <name evidence="3" type="ORF">OQ497_12255</name>
</gene>
<keyword evidence="2" id="KW-0732">Signal</keyword>
<feature type="region of interest" description="Disordered" evidence="1">
    <location>
        <begin position="24"/>
        <end position="55"/>
    </location>
</feature>
<sequence>MSSLAAFFSMKFAKAMVCIPLSSSAGIAGKPQPTKENRSASPATQYRNGSHNEDR</sequence>
<feature type="compositionally biased region" description="Polar residues" evidence="1">
    <location>
        <begin position="39"/>
        <end position="49"/>
    </location>
</feature>
<dbReference type="EMBL" id="JAPIUZ010000010">
    <property type="protein sequence ID" value="MCX2564715.1"/>
    <property type="molecule type" value="Genomic_DNA"/>
</dbReference>
<accession>A0ABT3QHD7</accession>
<feature type="signal peptide" evidence="2">
    <location>
        <begin position="1"/>
        <end position="15"/>
    </location>
</feature>
<evidence type="ECO:0000313" key="3">
    <source>
        <dbReference type="EMBL" id="MCX2564715.1"/>
    </source>
</evidence>
<evidence type="ECO:0000256" key="1">
    <source>
        <dbReference type="SAM" id="MobiDB-lite"/>
    </source>
</evidence>
<name>A0ABT3QHD7_9PROT</name>
<comment type="caution">
    <text evidence="3">The sequence shown here is derived from an EMBL/GenBank/DDBJ whole genome shotgun (WGS) entry which is preliminary data.</text>
</comment>
<reference evidence="3 4" key="1">
    <citation type="submission" date="2022-11" db="EMBL/GenBank/DDBJ databases">
        <title>Genome sequencing of Acetobacter type strain.</title>
        <authorList>
            <person name="Heo J."/>
            <person name="Lee D."/>
            <person name="Han B.-H."/>
            <person name="Hong S.-B."/>
            <person name="Kwon S.-W."/>
        </authorList>
    </citation>
    <scope>NUCLEOTIDE SEQUENCE [LARGE SCALE GENOMIC DNA]</scope>
    <source>
        <strain evidence="3 4">KACC 21253</strain>
    </source>
</reference>
<evidence type="ECO:0000256" key="2">
    <source>
        <dbReference type="SAM" id="SignalP"/>
    </source>
</evidence>